<organism evidence="1 2">
    <name type="scientific">Neophaeococcomyces mojaviensis</name>
    <dbReference type="NCBI Taxonomy" id="3383035"/>
    <lineage>
        <taxon>Eukaryota</taxon>
        <taxon>Fungi</taxon>
        <taxon>Dikarya</taxon>
        <taxon>Ascomycota</taxon>
        <taxon>Pezizomycotina</taxon>
        <taxon>Eurotiomycetes</taxon>
        <taxon>Chaetothyriomycetidae</taxon>
        <taxon>Chaetothyriales</taxon>
        <taxon>Chaetothyriales incertae sedis</taxon>
        <taxon>Neophaeococcomyces</taxon>
    </lineage>
</organism>
<comment type="caution">
    <text evidence="1">The sequence shown here is derived from an EMBL/GenBank/DDBJ whole genome shotgun (WGS) entry which is preliminary data.</text>
</comment>
<name>A0ACC3A6A1_9EURO</name>
<sequence>MKFAALTLALASTALGQSLQEVLANNTQLSQLANLAGPFLNSLPTTGAITVLAPNNAAVGAFLSSPGANSTSQDVVSALLSYHVLQGNYTTIPNVSFIPTNLQPGAFAGVTGGQRVHAVPNNGSFSLFSGLLQNSTVNGSAIPFNNGVVHVLNQFLTIPQNITTTGVALNLTSAVGAIGQLGLGQTLAGQSDLTYFIPNNAAFERIGGNLANLSSADLTQILQYHVVAAGQPLYSTNLMNGSSVRSLQGGNLTARIVGSDVFINNARVLTANVLVANGVVHVIDRVLNPSNSTIVPNTATTAEAFPSATSASNVPFTSGVPTPTSTIATQSAPGPQGSQSSATSGGSSSSSGAAWQPAATGAMGMGALFGGAALVMNM</sequence>
<reference evidence="1" key="1">
    <citation type="submission" date="2022-10" db="EMBL/GenBank/DDBJ databases">
        <title>Culturing micro-colonial fungi from biological soil crusts in the Mojave desert and describing Neophaeococcomyces mojavensis, and introducing the new genera and species Taxawa tesnikishii.</title>
        <authorList>
            <person name="Kurbessoian T."/>
            <person name="Stajich J.E."/>
        </authorList>
    </citation>
    <scope>NUCLEOTIDE SEQUENCE</scope>
    <source>
        <strain evidence="1">JES_112</strain>
    </source>
</reference>
<dbReference type="EMBL" id="JAPDRQ010000085">
    <property type="protein sequence ID" value="KAJ9656015.1"/>
    <property type="molecule type" value="Genomic_DNA"/>
</dbReference>
<evidence type="ECO:0000313" key="1">
    <source>
        <dbReference type="EMBL" id="KAJ9656015.1"/>
    </source>
</evidence>
<dbReference type="Proteomes" id="UP001172386">
    <property type="component" value="Unassembled WGS sequence"/>
</dbReference>
<protein>
    <submittedName>
        <fullName evidence="1">Uncharacterized protein</fullName>
    </submittedName>
</protein>
<gene>
    <name evidence="1" type="ORF">H2198_005268</name>
</gene>
<keyword evidence="2" id="KW-1185">Reference proteome</keyword>
<accession>A0ACC3A6A1</accession>
<proteinExistence type="predicted"/>
<evidence type="ECO:0000313" key="2">
    <source>
        <dbReference type="Proteomes" id="UP001172386"/>
    </source>
</evidence>